<proteinExistence type="predicted"/>
<dbReference type="EMBL" id="CP018076">
    <property type="protein sequence ID" value="APE42791.1"/>
    <property type="molecule type" value="Genomic_DNA"/>
</dbReference>
<dbReference type="SUPFAM" id="SSF51556">
    <property type="entry name" value="Metallo-dependent hydrolases"/>
    <property type="match status" value="1"/>
</dbReference>
<protein>
    <submittedName>
        <fullName evidence="2">Amidohydrolase</fullName>
    </submittedName>
</protein>
<sequence>MGDVTLFKAKKIITMDPSMPEATHVAVRDGRILAVGGPDCADQWGAAERDDRLADSVLMPGLVEGHAHMMAGSMWNFAYAGYHDRIDPDGAVHPGMTTIDAVIDRLRAHVKTLDDGAPLIAWGFDPIFLRSERLNKAHLDVVASDRPVAVLFSNFHLMCVNSVALEQANYTSASNVEGVVKGPDGAPTGELQEMAAMFPVMRRVGIDFRGLSQGEDAMRTYAQVCRHAGVTTVTDLYSSMEDEDIDAMLRVTGADDFGVRLVPALGATGAAPDALAGRVGEMHKRSTDKLRLGAIKIMTDGSIQGWTARVKWPGYVGGQPNGIWNAPPEEIFAVCKGMQKHGIQMHIHVNGDEAAEVALDALEAAARKHPWPGARHVLQHCQMMDGDLYRRAAELGVCTNIFANHLYYFGDQHAELTLGLGRARRMNAVRTALDAGVNVAIHSDAPVTPLGPLFTAWCAVMRQTMTGQTLGENLRIEVSEALRLITLGAAYTLKMDADIGSIEPGKFADFAVLGQDPTAVEPAALKDVPVLGTVLGGRVMLL</sequence>
<dbReference type="PANTHER" id="PTHR22642">
    <property type="entry name" value="IMIDAZOLONEPROPIONASE"/>
    <property type="match status" value="1"/>
</dbReference>
<reference evidence="2 3" key="1">
    <citation type="submission" date="2016-11" db="EMBL/GenBank/DDBJ databases">
        <title>Complete genome sequence of Sulfitobacter sp. AM1-D1, a toxic bacteria associated with marine dinoflagellate Alexandrium minutum in East China Sea.</title>
        <authorList>
            <person name="Yang Q."/>
            <person name="Zhang X."/>
            <person name="Tian X."/>
        </authorList>
    </citation>
    <scope>NUCLEOTIDE SEQUENCE [LARGE SCALE GENOMIC DNA]</scope>
    <source>
        <strain evidence="2 3">AM1-D1</strain>
    </source>
</reference>
<evidence type="ECO:0000313" key="3">
    <source>
        <dbReference type="Proteomes" id="UP000181897"/>
    </source>
</evidence>
<dbReference type="OrthoDB" id="9811399at2"/>
<dbReference type="STRING" id="1917485.BOO69_04650"/>
<dbReference type="PANTHER" id="PTHR22642:SF2">
    <property type="entry name" value="PROTEIN LONG AFTER FAR-RED 3"/>
    <property type="match status" value="1"/>
</dbReference>
<dbReference type="Gene3D" id="3.10.310.70">
    <property type="match status" value="1"/>
</dbReference>
<dbReference type="Gene3D" id="2.30.40.10">
    <property type="entry name" value="Urease, subunit C, domain 1"/>
    <property type="match status" value="1"/>
</dbReference>
<dbReference type="InterPro" id="IPR011059">
    <property type="entry name" value="Metal-dep_hydrolase_composite"/>
</dbReference>
<dbReference type="Pfam" id="PF07969">
    <property type="entry name" value="Amidohydro_3"/>
    <property type="match status" value="1"/>
</dbReference>
<keyword evidence="2" id="KW-0378">Hydrolase</keyword>
<dbReference type="InterPro" id="IPR033932">
    <property type="entry name" value="YtcJ-like"/>
</dbReference>
<evidence type="ECO:0000259" key="1">
    <source>
        <dbReference type="Pfam" id="PF07969"/>
    </source>
</evidence>
<dbReference type="CDD" id="cd01300">
    <property type="entry name" value="YtcJ_like"/>
    <property type="match status" value="1"/>
</dbReference>
<dbReference type="SUPFAM" id="SSF51338">
    <property type="entry name" value="Composite domain of metallo-dependent hydrolases"/>
    <property type="match status" value="1"/>
</dbReference>
<organism evidence="2 3">
    <name type="scientific">Sulfitobacter alexandrii</name>
    <dbReference type="NCBI Taxonomy" id="1917485"/>
    <lineage>
        <taxon>Bacteria</taxon>
        <taxon>Pseudomonadati</taxon>
        <taxon>Pseudomonadota</taxon>
        <taxon>Alphaproteobacteria</taxon>
        <taxon>Rhodobacterales</taxon>
        <taxon>Roseobacteraceae</taxon>
        <taxon>Sulfitobacter</taxon>
    </lineage>
</organism>
<evidence type="ECO:0000313" key="2">
    <source>
        <dbReference type="EMBL" id="APE42791.1"/>
    </source>
</evidence>
<dbReference type="InterPro" id="IPR013108">
    <property type="entry name" value="Amidohydro_3"/>
</dbReference>
<gene>
    <name evidence="2" type="ORF">BOO69_04650</name>
</gene>
<dbReference type="KEGG" id="suam:BOO69_04650"/>
<dbReference type="Proteomes" id="UP000181897">
    <property type="component" value="Chromosome"/>
</dbReference>
<feature type="domain" description="Amidohydrolase 3" evidence="1">
    <location>
        <begin position="55"/>
        <end position="539"/>
    </location>
</feature>
<accession>A0A1J0WEP5</accession>
<dbReference type="AlphaFoldDB" id="A0A1J0WEP5"/>
<name>A0A1J0WEP5_9RHOB</name>
<dbReference type="Gene3D" id="3.20.20.140">
    <property type="entry name" value="Metal-dependent hydrolases"/>
    <property type="match status" value="1"/>
</dbReference>
<dbReference type="GO" id="GO:0016810">
    <property type="term" value="F:hydrolase activity, acting on carbon-nitrogen (but not peptide) bonds"/>
    <property type="evidence" value="ECO:0007669"/>
    <property type="project" value="InterPro"/>
</dbReference>
<dbReference type="InterPro" id="IPR032466">
    <property type="entry name" value="Metal_Hydrolase"/>
</dbReference>
<keyword evidence="3" id="KW-1185">Reference proteome</keyword>
<dbReference type="RefSeq" id="WP_071970761.1">
    <property type="nucleotide sequence ID" value="NZ_CP018076.1"/>
</dbReference>